<dbReference type="SUPFAM" id="SSF64268">
    <property type="entry name" value="PX domain"/>
    <property type="match status" value="1"/>
</dbReference>
<evidence type="ECO:0000313" key="6">
    <source>
        <dbReference type="EMBL" id="KAJ5218297.1"/>
    </source>
</evidence>
<dbReference type="Gene3D" id="3.30.1520.10">
    <property type="entry name" value="Phox-like domain"/>
    <property type="match status" value="1"/>
</dbReference>
<keyword evidence="7" id="KW-1185">Reference proteome</keyword>
<dbReference type="SMART" id="SM00313">
    <property type="entry name" value="PXA"/>
    <property type="match status" value="1"/>
</dbReference>
<sequence length="941" mass="102855">MDPPSDDLVTKSTTTVPSDLGTPPDQMRNDSLAQKRVSNAGFLQEAMDFTLNFLSTSSNEKLVGVFVLLTIVTYIVLGRVGLLLIGTALGVILHASWEGAHGQGEEGLQLSKKRKELALEVSMRLLDWPKRVVSAEIDTQDNGNPVAAPEDLSATDLDYRTFRPATAAALRLLTDAVVKDYVKYWYEPILPKESVFPGSCRRTLTHFVTTISSHLSRKRTEDTFLQFLTNSSSIIIVFLNELAAAFAAGSSYTEAQEIVDQYLENAPDSSLANVLSEEQQRKKLNMVADDILSNFLDAKAYGCYPVRDFLREVFSGVVLESTVTSLSRPEFINDWIIYLLQDGESEIMHAIDAGVEGARNQGVNTPKVSEEAKGRIPESKNDEIVSQNTGHESNGTDKVTEEAMLEAKRLSAMIASQDVQGAYERPARTAQSAEARPSTDETNRSSTQLTNGSQESDISTPAGAMKNQMPLTNSPSSTPVSSLREDVPVPPLTLHGALVMVDDAGAGSEKGLIKSRPTWDYLLQIEPTSTRSTGWMVFRKYSDFQSLHEMLETVSRLNRITGFSEQFPALPSWKGQTRQALARDLEQYLQQAIKHEPLAETDRMRRFLEKDVGTSEVPSAKPGFSFPSQSAFENMGKGVLGALTNAPKGVAGGGRAVFDGVTGVFGGVGHSRKPTNSERLSHHQKSPSRSEREIRNSSSSVGDLDRINSSPAEPRLEGHSASSQGSGEELPTLVSSPTASSLGVAKEKIAKSLSLSDPGNDMDAAVTEQDAWASESTLALSENPRSFESVDHEVVEVKEDPGPASPKLAHESELTGELDPGSQGVRRHRQPITADETQIAVELIFAVINELYTLSSAWNIRRTLLNAAKTYILRPGSPTLETIRELLQTSMIESHTSDDALGEYLKKLRENALPTEEELKAWPPTPSEQEKAQLRDKARRL</sequence>
<dbReference type="Proteomes" id="UP001150904">
    <property type="component" value="Unassembled WGS sequence"/>
</dbReference>
<dbReference type="RefSeq" id="XP_058312870.1">
    <property type="nucleotide sequence ID" value="XM_058447459.1"/>
</dbReference>
<name>A0A9W9TD15_9EURO</name>
<dbReference type="Pfam" id="PF00787">
    <property type="entry name" value="PX"/>
    <property type="match status" value="1"/>
</dbReference>
<evidence type="ECO:0000313" key="7">
    <source>
        <dbReference type="Proteomes" id="UP001150904"/>
    </source>
</evidence>
<feature type="compositionally biased region" description="Basic and acidic residues" evidence="2">
    <location>
        <begin position="368"/>
        <end position="383"/>
    </location>
</feature>
<dbReference type="CDD" id="cd06093">
    <property type="entry name" value="PX_domain"/>
    <property type="match status" value="1"/>
</dbReference>
<proteinExistence type="inferred from homology"/>
<dbReference type="AlphaFoldDB" id="A0A9W9TD15"/>
<feature type="region of interest" description="Disordered" evidence="2">
    <location>
        <begin position="916"/>
        <end position="941"/>
    </location>
</feature>
<dbReference type="PANTHER" id="PTHR22775">
    <property type="entry name" value="SORTING NEXIN"/>
    <property type="match status" value="1"/>
</dbReference>
<feature type="region of interest" description="Disordered" evidence="2">
    <location>
        <begin position="1"/>
        <end position="29"/>
    </location>
</feature>
<dbReference type="GO" id="GO:0035091">
    <property type="term" value="F:phosphatidylinositol binding"/>
    <property type="evidence" value="ECO:0007669"/>
    <property type="project" value="InterPro"/>
</dbReference>
<reference evidence="6" key="1">
    <citation type="submission" date="2022-12" db="EMBL/GenBank/DDBJ databases">
        <authorList>
            <person name="Petersen C."/>
        </authorList>
    </citation>
    <scope>NUCLEOTIDE SEQUENCE</scope>
    <source>
        <strain evidence="6">IBT 15544</strain>
    </source>
</reference>
<evidence type="ECO:0000259" key="5">
    <source>
        <dbReference type="PROSITE" id="PS51207"/>
    </source>
</evidence>
<dbReference type="PROSITE" id="PS51207">
    <property type="entry name" value="PXA"/>
    <property type="match status" value="1"/>
</dbReference>
<feature type="transmembrane region" description="Helical" evidence="3">
    <location>
        <begin position="62"/>
        <end position="93"/>
    </location>
</feature>
<organism evidence="6 7">
    <name type="scientific">Penicillium cinerascens</name>
    <dbReference type="NCBI Taxonomy" id="70096"/>
    <lineage>
        <taxon>Eukaryota</taxon>
        <taxon>Fungi</taxon>
        <taxon>Dikarya</taxon>
        <taxon>Ascomycota</taxon>
        <taxon>Pezizomycotina</taxon>
        <taxon>Eurotiomycetes</taxon>
        <taxon>Eurotiomycetidae</taxon>
        <taxon>Eurotiales</taxon>
        <taxon>Aspergillaceae</taxon>
        <taxon>Penicillium</taxon>
    </lineage>
</organism>
<feature type="compositionally biased region" description="Polar residues" evidence="2">
    <location>
        <begin position="444"/>
        <end position="459"/>
    </location>
</feature>
<gene>
    <name evidence="6" type="ORF">N7498_000396</name>
</gene>
<feature type="region of interest" description="Disordered" evidence="2">
    <location>
        <begin position="797"/>
        <end position="827"/>
    </location>
</feature>
<dbReference type="Pfam" id="PF08628">
    <property type="entry name" value="Nexin_C"/>
    <property type="match status" value="1"/>
</dbReference>
<evidence type="ECO:0000259" key="4">
    <source>
        <dbReference type="PROSITE" id="PS50195"/>
    </source>
</evidence>
<evidence type="ECO:0000256" key="3">
    <source>
        <dbReference type="SAM" id="Phobius"/>
    </source>
</evidence>
<dbReference type="InterPro" id="IPR036871">
    <property type="entry name" value="PX_dom_sf"/>
</dbReference>
<comment type="caution">
    <text evidence="6">The sequence shown here is derived from an EMBL/GenBank/DDBJ whole genome shotgun (WGS) entry which is preliminary data.</text>
</comment>
<evidence type="ECO:0000256" key="2">
    <source>
        <dbReference type="SAM" id="MobiDB-lite"/>
    </source>
</evidence>
<dbReference type="GeneID" id="83174759"/>
<keyword evidence="3" id="KW-0472">Membrane</keyword>
<dbReference type="InterPro" id="IPR003114">
    <property type="entry name" value="Phox_assoc"/>
</dbReference>
<dbReference type="InterPro" id="IPR001683">
    <property type="entry name" value="PX_dom"/>
</dbReference>
<feature type="domain" description="PX" evidence="4">
    <location>
        <begin position="499"/>
        <end position="615"/>
    </location>
</feature>
<accession>A0A9W9TD15</accession>
<feature type="compositionally biased region" description="Polar residues" evidence="2">
    <location>
        <begin position="469"/>
        <end position="481"/>
    </location>
</feature>
<evidence type="ECO:0008006" key="8">
    <source>
        <dbReference type="Google" id="ProtNLM"/>
    </source>
</evidence>
<feature type="region of interest" description="Disordered" evidence="2">
    <location>
        <begin position="419"/>
        <end position="484"/>
    </location>
</feature>
<evidence type="ECO:0000256" key="1">
    <source>
        <dbReference type="ARBA" id="ARBA00010883"/>
    </source>
</evidence>
<protein>
    <recommendedName>
        <fullName evidence="8">PXA domain-containing protein</fullName>
    </recommendedName>
</protein>
<dbReference type="EMBL" id="JAPQKR010000004">
    <property type="protein sequence ID" value="KAJ5218297.1"/>
    <property type="molecule type" value="Genomic_DNA"/>
</dbReference>
<feature type="compositionally biased region" description="Polar residues" evidence="2">
    <location>
        <begin position="384"/>
        <end position="393"/>
    </location>
</feature>
<keyword evidence="3" id="KW-0812">Transmembrane</keyword>
<keyword evidence="3" id="KW-1133">Transmembrane helix</keyword>
<comment type="similarity">
    <text evidence="1">Belongs to the sorting nexin family.</text>
</comment>
<dbReference type="PANTHER" id="PTHR22775:SF47">
    <property type="entry name" value="MEIOTICALLY UP-REGULATED GENE 122 PROTEIN"/>
    <property type="match status" value="1"/>
</dbReference>
<feature type="compositionally biased region" description="Basic and acidic residues" evidence="2">
    <location>
        <begin position="928"/>
        <end position="941"/>
    </location>
</feature>
<reference evidence="6" key="2">
    <citation type="journal article" date="2023" name="IMA Fungus">
        <title>Comparative genomic study of the Penicillium genus elucidates a diverse pangenome and 15 lateral gene transfer events.</title>
        <authorList>
            <person name="Petersen C."/>
            <person name="Sorensen T."/>
            <person name="Nielsen M.R."/>
            <person name="Sondergaard T.E."/>
            <person name="Sorensen J.L."/>
            <person name="Fitzpatrick D.A."/>
            <person name="Frisvad J.C."/>
            <person name="Nielsen K.L."/>
        </authorList>
    </citation>
    <scope>NUCLEOTIDE SEQUENCE</scope>
    <source>
        <strain evidence="6">IBT 15544</strain>
    </source>
</reference>
<dbReference type="PROSITE" id="PS50195">
    <property type="entry name" value="PX"/>
    <property type="match status" value="1"/>
</dbReference>
<feature type="region of interest" description="Disordered" evidence="2">
    <location>
        <begin position="668"/>
        <end position="741"/>
    </location>
</feature>
<feature type="domain" description="PXA" evidence="5">
    <location>
        <begin position="163"/>
        <end position="344"/>
    </location>
</feature>
<dbReference type="Pfam" id="PF02194">
    <property type="entry name" value="PXA"/>
    <property type="match status" value="1"/>
</dbReference>
<dbReference type="InterPro" id="IPR013937">
    <property type="entry name" value="Sorting_nexin_C"/>
</dbReference>
<feature type="region of interest" description="Disordered" evidence="2">
    <location>
        <begin position="361"/>
        <end position="398"/>
    </location>
</feature>
<dbReference type="OrthoDB" id="41200at2759"/>